<proteinExistence type="predicted"/>
<reference evidence="3" key="1">
    <citation type="journal article" date="2011" name="Nat. Genet.">
        <title>The Arabidopsis lyrata genome sequence and the basis of rapid genome size change.</title>
        <authorList>
            <person name="Hu T.T."/>
            <person name="Pattyn P."/>
            <person name="Bakker E.G."/>
            <person name="Cao J."/>
            <person name="Cheng J.-F."/>
            <person name="Clark R.M."/>
            <person name="Fahlgren N."/>
            <person name="Fawcett J.A."/>
            <person name="Grimwood J."/>
            <person name="Gundlach H."/>
            <person name="Haberer G."/>
            <person name="Hollister J.D."/>
            <person name="Ossowski S."/>
            <person name="Ottilar R.P."/>
            <person name="Salamov A.A."/>
            <person name="Schneeberger K."/>
            <person name="Spannagl M."/>
            <person name="Wang X."/>
            <person name="Yang L."/>
            <person name="Nasrallah M.E."/>
            <person name="Bergelson J."/>
            <person name="Carrington J.C."/>
            <person name="Gaut B.S."/>
            <person name="Schmutz J."/>
            <person name="Mayer K.F.X."/>
            <person name="Van de Peer Y."/>
            <person name="Grigoriev I.V."/>
            <person name="Nordborg M."/>
            <person name="Weigel D."/>
            <person name="Guo Y.-L."/>
        </authorList>
    </citation>
    <scope>NUCLEOTIDE SEQUENCE [LARGE SCALE GENOMIC DNA]</scope>
    <source>
        <strain evidence="3">cv. MN47</strain>
    </source>
</reference>
<dbReference type="STRING" id="81972.D7LY44"/>
<dbReference type="NCBIfam" id="TIGR01589">
    <property type="entry name" value="A_thal_3526"/>
    <property type="match status" value="1"/>
</dbReference>
<evidence type="ECO:0000313" key="3">
    <source>
        <dbReference type="Proteomes" id="UP000008694"/>
    </source>
</evidence>
<dbReference type="Pfam" id="PF09713">
    <property type="entry name" value="A_thal_3526"/>
    <property type="match status" value="1"/>
</dbReference>
<feature type="region of interest" description="Disordered" evidence="1">
    <location>
        <begin position="352"/>
        <end position="372"/>
    </location>
</feature>
<keyword evidence="3" id="KW-1185">Reference proteome</keyword>
<dbReference type="InterPro" id="IPR006476">
    <property type="entry name" value="CHP01589_pln"/>
</dbReference>
<organism evidence="3">
    <name type="scientific">Arabidopsis lyrata subsp. lyrata</name>
    <name type="common">Lyre-leaved rock-cress</name>
    <dbReference type="NCBI Taxonomy" id="81972"/>
    <lineage>
        <taxon>Eukaryota</taxon>
        <taxon>Viridiplantae</taxon>
        <taxon>Streptophyta</taxon>
        <taxon>Embryophyta</taxon>
        <taxon>Tracheophyta</taxon>
        <taxon>Spermatophyta</taxon>
        <taxon>Magnoliopsida</taxon>
        <taxon>eudicotyledons</taxon>
        <taxon>Gunneridae</taxon>
        <taxon>Pentapetalae</taxon>
        <taxon>rosids</taxon>
        <taxon>malvids</taxon>
        <taxon>Brassicales</taxon>
        <taxon>Brassicaceae</taxon>
        <taxon>Camelineae</taxon>
        <taxon>Arabidopsis</taxon>
    </lineage>
</organism>
<evidence type="ECO:0000313" key="2">
    <source>
        <dbReference type="EMBL" id="EFH50880.1"/>
    </source>
</evidence>
<name>D7LY44_ARALL</name>
<dbReference type="Gramene" id="fgenesh1_pm.C_scaffold_6002426">
    <property type="protein sequence ID" value="fgenesh1_pm.C_scaffold_6002426"/>
    <property type="gene ID" value="fgenesh1_pm.C_scaffold_6002426"/>
</dbReference>
<feature type="compositionally biased region" description="Polar residues" evidence="1">
    <location>
        <begin position="363"/>
        <end position="372"/>
    </location>
</feature>
<dbReference type="AlphaFoldDB" id="D7LY44"/>
<evidence type="ECO:0000256" key="1">
    <source>
        <dbReference type="SAM" id="MobiDB-lite"/>
    </source>
</evidence>
<gene>
    <name evidence="2" type="ORF">ARALYDRAFT_327206</name>
</gene>
<accession>D7LY44</accession>
<dbReference type="PANTHER" id="PTHR31871:SF42">
    <property type="entry name" value="LOB DOMAIN-CONTAINING PROTEIN"/>
    <property type="match status" value="1"/>
</dbReference>
<dbReference type="EMBL" id="GL348718">
    <property type="protein sequence ID" value="EFH50880.1"/>
    <property type="molecule type" value="Genomic_DNA"/>
</dbReference>
<sequence>MSYPSRHNLLCSCSHDVSQIIDFIKNIIETCIQKYMSLEETVTYMEDNHKISHHLTKPIWEQLQKESPEFFNKYHLKRELALSLMVEHGALDINTASYTLKNFFRQDPEGAHLLEKLANTPSDMSEVSLSSLAMLVLDDTNGPTVNQWQIPNDQQHQFQHYQWSTTTVHLPLNRLPIPDGQQNHLHQNQWSTPNNHACTNLGAPTVPPAANDQWFPYSDPACTNLGAPTDAPAANDQRLTDFDPAYYDPVYSAVAPVATAQCPTSNDLAYTRALTVAKAPTAAFDHFTDEFGDDIENSVPNFQQMDPSTAEQLTQLEHLLDDQYGQYELPLELQTPEYEANNNGLQGVIPQQQRHRYHQEQETNQTQRDPLN</sequence>
<dbReference type="PANTHER" id="PTHR31871">
    <property type="entry name" value="OS02G0137100 PROTEIN"/>
    <property type="match status" value="1"/>
</dbReference>
<dbReference type="Proteomes" id="UP000008694">
    <property type="component" value="Unassembled WGS sequence"/>
</dbReference>
<protein>
    <submittedName>
        <fullName evidence="2">Uncharacterized protein</fullName>
    </submittedName>
</protein>
<dbReference type="HOGENOM" id="CLU_744649_0_0_1"/>